<evidence type="ECO:0000256" key="3">
    <source>
        <dbReference type="ARBA" id="ARBA00022692"/>
    </source>
</evidence>
<dbReference type="CDD" id="cd03506">
    <property type="entry name" value="Delta6-FADS-like"/>
    <property type="match status" value="1"/>
</dbReference>
<dbReference type="InterPro" id="IPR012171">
    <property type="entry name" value="Fatty_acid_desaturase"/>
</dbReference>
<evidence type="ECO:0000256" key="5">
    <source>
        <dbReference type="ARBA" id="ARBA00023002"/>
    </source>
</evidence>
<dbReference type="EMBL" id="LNIX01000031">
    <property type="protein sequence ID" value="OXA40978.1"/>
    <property type="molecule type" value="Genomic_DNA"/>
</dbReference>
<evidence type="ECO:0000256" key="7">
    <source>
        <dbReference type="ARBA" id="ARBA00023136"/>
    </source>
</evidence>
<dbReference type="Proteomes" id="UP000198287">
    <property type="component" value="Unassembled WGS sequence"/>
</dbReference>
<dbReference type="Pfam" id="PF00173">
    <property type="entry name" value="Cyt-b5"/>
    <property type="match status" value="1"/>
</dbReference>
<evidence type="ECO:0000256" key="6">
    <source>
        <dbReference type="ARBA" id="ARBA00023098"/>
    </source>
</evidence>
<keyword evidence="11" id="KW-1185">Reference proteome</keyword>
<evidence type="ECO:0000259" key="9">
    <source>
        <dbReference type="PROSITE" id="PS50255"/>
    </source>
</evidence>
<dbReference type="GO" id="GO:0006629">
    <property type="term" value="P:lipid metabolic process"/>
    <property type="evidence" value="ECO:0007669"/>
    <property type="project" value="UniProtKB-KW"/>
</dbReference>
<keyword evidence="5" id="KW-0560">Oxidoreductase</keyword>
<dbReference type="Pfam" id="PF00487">
    <property type="entry name" value="FA_desaturase"/>
    <property type="match status" value="1"/>
</dbReference>
<sequence>MHPKTTTNPLEIFYDGYYYDITEFSAKHPGGDIILYYTEKGEDATQAIQQFHNRFFPKVKLMLANLKRRPATENDNLLTPEEAQRHRDITHDFAELFAWMKSQGMFEPSPWRIIWRIVECSLMWTIGLYFCGSRTFILQFFGAVLFGLGGARAGWVMHEAGHHSLTGNHNADRCIQSIIVGILGGVGGGWWRRHHNKHHAMPQRIDYDLDLNTMPVLANSIEVVKHPRQGSSFFIQNQKWLFLALDCFLATMAWRLYSSPRSALKYHNYFDLLMMSIHWWILLTFAPPWTIIFGVWVAGTYLFGNFALSHSRLPVARKQTHWVEYAFRHTANIKSSLWMDWWTGYLNFEIVHHLFPTLPPFRSYLVRDKVIALAAKYDLPYNEFSYMDAWAQNFRNLDKVAEHFK</sequence>
<keyword evidence="4 8" id="KW-1133">Transmembrane helix</keyword>
<evidence type="ECO:0000256" key="2">
    <source>
        <dbReference type="ARBA" id="ARBA00009295"/>
    </source>
</evidence>
<accession>A0A226D7X5</accession>
<comment type="subcellular location">
    <subcellularLocation>
        <location evidence="1">Membrane</location>
        <topology evidence="1">Multi-pass membrane protein</topology>
    </subcellularLocation>
</comment>
<dbReference type="PIRSF" id="PIRSF015921">
    <property type="entry name" value="FA_sphinglp_des"/>
    <property type="match status" value="1"/>
</dbReference>
<name>A0A226D7X5_FOLCA</name>
<dbReference type="GO" id="GO:0016717">
    <property type="term" value="F:oxidoreductase activity, acting on paired donors, with oxidation of a pair of donors resulting in the reduction of molecular oxygen to two molecules of water"/>
    <property type="evidence" value="ECO:0007669"/>
    <property type="project" value="TreeGrafter"/>
</dbReference>
<dbReference type="OrthoDB" id="260091at2759"/>
<evidence type="ECO:0000256" key="4">
    <source>
        <dbReference type="ARBA" id="ARBA00022989"/>
    </source>
</evidence>
<organism evidence="10 11">
    <name type="scientific">Folsomia candida</name>
    <name type="common">Springtail</name>
    <dbReference type="NCBI Taxonomy" id="158441"/>
    <lineage>
        <taxon>Eukaryota</taxon>
        <taxon>Metazoa</taxon>
        <taxon>Ecdysozoa</taxon>
        <taxon>Arthropoda</taxon>
        <taxon>Hexapoda</taxon>
        <taxon>Collembola</taxon>
        <taxon>Entomobryomorpha</taxon>
        <taxon>Isotomoidea</taxon>
        <taxon>Isotomidae</taxon>
        <taxon>Proisotominae</taxon>
        <taxon>Folsomia</taxon>
    </lineage>
</organism>
<feature type="transmembrane region" description="Helical" evidence="8">
    <location>
        <begin position="240"/>
        <end position="257"/>
    </location>
</feature>
<dbReference type="PANTHER" id="PTHR19353">
    <property type="entry name" value="FATTY ACID DESATURASE 2"/>
    <property type="match status" value="1"/>
</dbReference>
<feature type="transmembrane region" description="Helical" evidence="8">
    <location>
        <begin position="175"/>
        <end position="191"/>
    </location>
</feature>
<comment type="similarity">
    <text evidence="2">Belongs to the fatty acid desaturase type 1 family.</text>
</comment>
<dbReference type="PROSITE" id="PS50255">
    <property type="entry name" value="CYTOCHROME_B5_2"/>
    <property type="match status" value="1"/>
</dbReference>
<gene>
    <name evidence="10" type="ORF">Fcan01_24362</name>
</gene>
<reference evidence="10 11" key="1">
    <citation type="submission" date="2015-12" db="EMBL/GenBank/DDBJ databases">
        <title>The genome of Folsomia candida.</title>
        <authorList>
            <person name="Faddeeva A."/>
            <person name="Derks M.F."/>
            <person name="Anvar Y."/>
            <person name="Smit S."/>
            <person name="Van Straalen N."/>
            <person name="Roelofs D."/>
        </authorList>
    </citation>
    <scope>NUCLEOTIDE SEQUENCE [LARGE SCALE GENOMIC DNA]</scope>
    <source>
        <strain evidence="10 11">VU population</strain>
        <tissue evidence="10">Whole body</tissue>
    </source>
</reference>
<evidence type="ECO:0000313" key="11">
    <source>
        <dbReference type="Proteomes" id="UP000198287"/>
    </source>
</evidence>
<comment type="caution">
    <text evidence="10">The sequence shown here is derived from an EMBL/GenBank/DDBJ whole genome shotgun (WGS) entry which is preliminary data.</text>
</comment>
<dbReference type="AlphaFoldDB" id="A0A226D7X5"/>
<proteinExistence type="inferred from homology"/>
<evidence type="ECO:0000256" key="8">
    <source>
        <dbReference type="SAM" id="Phobius"/>
    </source>
</evidence>
<dbReference type="InterPro" id="IPR005804">
    <property type="entry name" value="FA_desaturase_dom"/>
</dbReference>
<dbReference type="OMA" id="YLNCQVI"/>
<dbReference type="Gene3D" id="3.10.120.10">
    <property type="entry name" value="Cytochrome b5-like heme/steroid binding domain"/>
    <property type="match status" value="1"/>
</dbReference>
<keyword evidence="7 8" id="KW-0472">Membrane</keyword>
<dbReference type="SUPFAM" id="SSF55856">
    <property type="entry name" value="Cytochrome b5-like heme/steroid binding domain"/>
    <property type="match status" value="1"/>
</dbReference>
<protein>
    <submittedName>
        <fullName evidence="10">Delta(8)-fatty-acid desaturase</fullName>
    </submittedName>
</protein>
<dbReference type="PANTHER" id="PTHR19353:SF88">
    <property type="entry name" value="DELTA(5) FATTY ACID DESATURASE FAT-4"/>
    <property type="match status" value="1"/>
</dbReference>
<dbReference type="InterPro" id="IPR036400">
    <property type="entry name" value="Cyt_B5-like_heme/steroid_sf"/>
</dbReference>
<feature type="transmembrane region" description="Helical" evidence="8">
    <location>
        <begin position="136"/>
        <end position="155"/>
    </location>
</feature>
<keyword evidence="3 8" id="KW-0812">Transmembrane</keyword>
<evidence type="ECO:0000256" key="1">
    <source>
        <dbReference type="ARBA" id="ARBA00004141"/>
    </source>
</evidence>
<evidence type="ECO:0000313" key="10">
    <source>
        <dbReference type="EMBL" id="OXA40978.1"/>
    </source>
</evidence>
<feature type="transmembrane region" description="Helical" evidence="8">
    <location>
        <begin position="277"/>
        <end position="303"/>
    </location>
</feature>
<dbReference type="GO" id="GO:0016020">
    <property type="term" value="C:membrane"/>
    <property type="evidence" value="ECO:0007669"/>
    <property type="project" value="UniProtKB-SubCell"/>
</dbReference>
<keyword evidence="6" id="KW-0443">Lipid metabolism</keyword>
<feature type="domain" description="Cytochrome b5 heme-binding" evidence="9">
    <location>
        <begin position="1"/>
        <end position="53"/>
    </location>
</feature>
<dbReference type="InterPro" id="IPR001199">
    <property type="entry name" value="Cyt_B5-like_heme/steroid-bd"/>
</dbReference>